<keyword evidence="4" id="KW-1185">Reference proteome</keyword>
<dbReference type="EMBL" id="KV878890">
    <property type="protein sequence ID" value="OJJ87864.1"/>
    <property type="molecule type" value="Genomic_DNA"/>
</dbReference>
<dbReference type="InterPro" id="IPR018744">
    <property type="entry name" value="DUF2293"/>
</dbReference>
<dbReference type="OrthoDB" id="5381833at2759"/>
<gene>
    <name evidence="3" type="ORF">ASPGLDRAFT_42924</name>
</gene>
<feature type="compositionally biased region" description="Basic residues" evidence="1">
    <location>
        <begin position="1"/>
        <end position="26"/>
    </location>
</feature>
<dbReference type="VEuPathDB" id="FungiDB:ASPGLDRAFT_42924"/>
<dbReference type="PANTHER" id="PTHR38113:SF2">
    <property type="entry name" value="DUF2293 DOMAIN-CONTAINING PROTEIN"/>
    <property type="match status" value="1"/>
</dbReference>
<accession>A0A1L9VVC8</accession>
<name>A0A1L9VVC8_ASPGL</name>
<evidence type="ECO:0000313" key="4">
    <source>
        <dbReference type="Proteomes" id="UP000184300"/>
    </source>
</evidence>
<feature type="region of interest" description="Disordered" evidence="1">
    <location>
        <begin position="1"/>
        <end position="33"/>
    </location>
</feature>
<reference evidence="4" key="1">
    <citation type="journal article" date="2017" name="Genome Biol.">
        <title>Comparative genomics reveals high biological diversity and specific adaptations in the industrially and medically important fungal genus Aspergillus.</title>
        <authorList>
            <person name="de Vries R.P."/>
            <person name="Riley R."/>
            <person name="Wiebenga A."/>
            <person name="Aguilar-Osorio G."/>
            <person name="Amillis S."/>
            <person name="Uchima C.A."/>
            <person name="Anderluh G."/>
            <person name="Asadollahi M."/>
            <person name="Askin M."/>
            <person name="Barry K."/>
            <person name="Battaglia E."/>
            <person name="Bayram O."/>
            <person name="Benocci T."/>
            <person name="Braus-Stromeyer S.A."/>
            <person name="Caldana C."/>
            <person name="Canovas D."/>
            <person name="Cerqueira G.C."/>
            <person name="Chen F."/>
            <person name="Chen W."/>
            <person name="Choi C."/>
            <person name="Clum A."/>
            <person name="Dos Santos R.A."/>
            <person name="Damasio A.R."/>
            <person name="Diallinas G."/>
            <person name="Emri T."/>
            <person name="Fekete E."/>
            <person name="Flipphi M."/>
            <person name="Freyberg S."/>
            <person name="Gallo A."/>
            <person name="Gournas C."/>
            <person name="Habgood R."/>
            <person name="Hainaut M."/>
            <person name="Harispe M.L."/>
            <person name="Henrissat B."/>
            <person name="Hilden K.S."/>
            <person name="Hope R."/>
            <person name="Hossain A."/>
            <person name="Karabika E."/>
            <person name="Karaffa L."/>
            <person name="Karanyi Z."/>
            <person name="Krasevec N."/>
            <person name="Kuo A."/>
            <person name="Kusch H."/>
            <person name="LaButti K."/>
            <person name="Lagendijk E.L."/>
            <person name="Lapidus A."/>
            <person name="Levasseur A."/>
            <person name="Lindquist E."/>
            <person name="Lipzen A."/>
            <person name="Logrieco A.F."/>
            <person name="MacCabe A."/>
            <person name="Maekelae M.R."/>
            <person name="Malavazi I."/>
            <person name="Melin P."/>
            <person name="Meyer V."/>
            <person name="Mielnichuk N."/>
            <person name="Miskei M."/>
            <person name="Molnar A.P."/>
            <person name="Mule G."/>
            <person name="Ngan C.Y."/>
            <person name="Orejas M."/>
            <person name="Orosz E."/>
            <person name="Ouedraogo J.P."/>
            <person name="Overkamp K.M."/>
            <person name="Park H.-S."/>
            <person name="Perrone G."/>
            <person name="Piumi F."/>
            <person name="Punt P.J."/>
            <person name="Ram A.F."/>
            <person name="Ramon A."/>
            <person name="Rauscher S."/>
            <person name="Record E."/>
            <person name="Riano-Pachon D.M."/>
            <person name="Robert V."/>
            <person name="Roehrig J."/>
            <person name="Ruller R."/>
            <person name="Salamov A."/>
            <person name="Salih N.S."/>
            <person name="Samson R.A."/>
            <person name="Sandor E."/>
            <person name="Sanguinetti M."/>
            <person name="Schuetze T."/>
            <person name="Sepcic K."/>
            <person name="Shelest E."/>
            <person name="Sherlock G."/>
            <person name="Sophianopoulou V."/>
            <person name="Squina F.M."/>
            <person name="Sun H."/>
            <person name="Susca A."/>
            <person name="Todd R.B."/>
            <person name="Tsang A."/>
            <person name="Unkles S.E."/>
            <person name="van de Wiele N."/>
            <person name="van Rossen-Uffink D."/>
            <person name="Oliveira J.V."/>
            <person name="Vesth T.C."/>
            <person name="Visser J."/>
            <person name="Yu J.-H."/>
            <person name="Zhou M."/>
            <person name="Andersen M.R."/>
            <person name="Archer D.B."/>
            <person name="Baker S.E."/>
            <person name="Benoit I."/>
            <person name="Brakhage A.A."/>
            <person name="Braus G.H."/>
            <person name="Fischer R."/>
            <person name="Frisvad J.C."/>
            <person name="Goldman G.H."/>
            <person name="Houbraken J."/>
            <person name="Oakley B."/>
            <person name="Pocsi I."/>
            <person name="Scazzocchio C."/>
            <person name="Seiboth B."/>
            <person name="vanKuyk P.A."/>
            <person name="Wortman J."/>
            <person name="Dyer P.S."/>
            <person name="Grigoriev I.V."/>
        </authorList>
    </citation>
    <scope>NUCLEOTIDE SEQUENCE [LARGE SCALE GENOMIC DNA]</scope>
    <source>
        <strain evidence="4">CBS 516.65</strain>
    </source>
</reference>
<dbReference type="AlphaFoldDB" id="A0A1L9VVC8"/>
<feature type="domain" description="DUF2293" evidence="2">
    <location>
        <begin position="173"/>
        <end position="256"/>
    </location>
</feature>
<organism evidence="3 4">
    <name type="scientific">Aspergillus glaucus CBS 516.65</name>
    <dbReference type="NCBI Taxonomy" id="1160497"/>
    <lineage>
        <taxon>Eukaryota</taxon>
        <taxon>Fungi</taxon>
        <taxon>Dikarya</taxon>
        <taxon>Ascomycota</taxon>
        <taxon>Pezizomycotina</taxon>
        <taxon>Eurotiomycetes</taxon>
        <taxon>Eurotiomycetidae</taxon>
        <taxon>Eurotiales</taxon>
        <taxon>Aspergillaceae</taxon>
        <taxon>Aspergillus</taxon>
        <taxon>Aspergillus subgen. Aspergillus</taxon>
    </lineage>
</organism>
<sequence>MAPSRKRSSPRTPRKQKHINARKISKTPRSPTSILAQARKNNLIKALGISPAGQSKSQNRQAKKYSKYKRGVLPVSYEPFEQNCFEREPLPSGYVFVPKGDVYVTRHCRSKTREAGKVVYLVYNNAAKRTLGLRVPADIYSSVLNSAAATASSRANAVHLRDAKDSSRSRELLQSQFPLMPAESLETILDHAFLKGSGRVGRTGMKSDEHKADLAVEAHIRHMHTSYEELLNAGVDRREAREAVWETVKAIKMAWEGGGREVTPLTLRGRTEVDMDMDIIEVED</sequence>
<protein>
    <recommendedName>
        <fullName evidence="2">DUF2293 domain-containing protein</fullName>
    </recommendedName>
</protein>
<proteinExistence type="predicted"/>
<evidence type="ECO:0000313" key="3">
    <source>
        <dbReference type="EMBL" id="OJJ87864.1"/>
    </source>
</evidence>
<dbReference type="RefSeq" id="XP_022404547.1">
    <property type="nucleotide sequence ID" value="XM_022545701.1"/>
</dbReference>
<dbReference type="GeneID" id="34461962"/>
<evidence type="ECO:0000259" key="2">
    <source>
        <dbReference type="Pfam" id="PF10056"/>
    </source>
</evidence>
<evidence type="ECO:0000256" key="1">
    <source>
        <dbReference type="SAM" id="MobiDB-lite"/>
    </source>
</evidence>
<dbReference type="Proteomes" id="UP000184300">
    <property type="component" value="Unassembled WGS sequence"/>
</dbReference>
<dbReference type="Pfam" id="PF10056">
    <property type="entry name" value="DUF2293"/>
    <property type="match status" value="1"/>
</dbReference>
<dbReference type="PANTHER" id="PTHR38113">
    <property type="match status" value="1"/>
</dbReference>